<reference evidence="1 2" key="1">
    <citation type="submission" date="2016-10" db="EMBL/GenBank/DDBJ databases">
        <title>Comparative genome analysis of multiple Pseudomonas spp. focuses on biocontrol and plant growth promoting traits.</title>
        <authorList>
            <person name="Tao X.-Y."/>
            <person name="Taylor C.G."/>
        </authorList>
    </citation>
    <scope>NUCLEOTIDE SEQUENCE [LARGE SCALE GENOMIC DNA]</scope>
    <source>
        <strain evidence="1 2">28B5</strain>
    </source>
</reference>
<accession>A0A423MGQ8</accession>
<evidence type="ECO:0000313" key="1">
    <source>
        <dbReference type="EMBL" id="RON82767.1"/>
    </source>
</evidence>
<comment type="caution">
    <text evidence="1">The sequence shown here is derived from an EMBL/GenBank/DDBJ whole genome shotgun (WGS) entry which is preliminary data.</text>
</comment>
<proteinExistence type="predicted"/>
<dbReference type="EMBL" id="MOBX01000006">
    <property type="protein sequence ID" value="RON82767.1"/>
    <property type="molecule type" value="Genomic_DNA"/>
</dbReference>
<protein>
    <submittedName>
        <fullName evidence="1">Uncharacterized protein</fullName>
    </submittedName>
</protein>
<gene>
    <name evidence="1" type="ORF">BK670_09050</name>
</gene>
<dbReference type="OrthoDB" id="775526at2"/>
<name>A0A423MGQ8_PSEFL</name>
<sequence length="118" mass="13315">MNGNKKKIDLACDCVAISITIELGGGSKKTYFGSDFYRCFAELRKDNDDLVFCCKGAKTNVHPSSMASQMSLGLKAYELVVGKEPSIDDLVFIFDYEEKDLSNDPDEQRQFYLNWMTS</sequence>
<evidence type="ECO:0000313" key="2">
    <source>
        <dbReference type="Proteomes" id="UP000285378"/>
    </source>
</evidence>
<organism evidence="1 2">
    <name type="scientific">Pseudomonas fluorescens</name>
    <dbReference type="NCBI Taxonomy" id="294"/>
    <lineage>
        <taxon>Bacteria</taxon>
        <taxon>Pseudomonadati</taxon>
        <taxon>Pseudomonadota</taxon>
        <taxon>Gammaproteobacteria</taxon>
        <taxon>Pseudomonadales</taxon>
        <taxon>Pseudomonadaceae</taxon>
        <taxon>Pseudomonas</taxon>
    </lineage>
</organism>
<dbReference type="AlphaFoldDB" id="A0A423MGQ8"/>
<dbReference type="Proteomes" id="UP000285378">
    <property type="component" value="Unassembled WGS sequence"/>
</dbReference>